<sequence length="90" mass="10015">MTYDHIVSKMPANRISELLKRAPIDAESPEKLSELTGISLENIKLIEAGKLEPTLNMAYKLSAAFRIPLENLYADEQKVSTSFSSEKKGC</sequence>
<dbReference type="CDD" id="cd00093">
    <property type="entry name" value="HTH_XRE"/>
    <property type="match status" value="1"/>
</dbReference>
<dbReference type="InterPro" id="IPR010982">
    <property type="entry name" value="Lambda_DNA-bd_dom_sf"/>
</dbReference>
<dbReference type="RefSeq" id="WP_377094304.1">
    <property type="nucleotide sequence ID" value="NZ_JBHSJM010000001.1"/>
</dbReference>
<proteinExistence type="predicted"/>
<dbReference type="Gene3D" id="1.10.260.40">
    <property type="entry name" value="lambda repressor-like DNA-binding domains"/>
    <property type="match status" value="1"/>
</dbReference>
<organism evidence="2 3">
    <name type="scientific">Rubritalea spongiae</name>
    <dbReference type="NCBI Taxonomy" id="430797"/>
    <lineage>
        <taxon>Bacteria</taxon>
        <taxon>Pseudomonadati</taxon>
        <taxon>Verrucomicrobiota</taxon>
        <taxon>Verrucomicrobiia</taxon>
        <taxon>Verrucomicrobiales</taxon>
        <taxon>Rubritaleaceae</taxon>
        <taxon>Rubritalea</taxon>
    </lineage>
</organism>
<evidence type="ECO:0000259" key="1">
    <source>
        <dbReference type="PROSITE" id="PS50943"/>
    </source>
</evidence>
<dbReference type="InterPro" id="IPR001387">
    <property type="entry name" value="Cro/C1-type_HTH"/>
</dbReference>
<gene>
    <name evidence="2" type="ORF">ACFSQZ_04775</name>
</gene>
<dbReference type="Proteomes" id="UP001597297">
    <property type="component" value="Unassembled WGS sequence"/>
</dbReference>
<protein>
    <submittedName>
        <fullName evidence="2">Helix-turn-helix transcriptional regulator</fullName>
    </submittedName>
</protein>
<comment type="caution">
    <text evidence="2">The sequence shown here is derived from an EMBL/GenBank/DDBJ whole genome shotgun (WGS) entry which is preliminary data.</text>
</comment>
<evidence type="ECO:0000313" key="3">
    <source>
        <dbReference type="Proteomes" id="UP001597297"/>
    </source>
</evidence>
<feature type="domain" description="HTH cro/C1-type" evidence="1">
    <location>
        <begin position="30"/>
        <end position="72"/>
    </location>
</feature>
<dbReference type="Pfam" id="PF01381">
    <property type="entry name" value="HTH_3"/>
    <property type="match status" value="1"/>
</dbReference>
<dbReference type="SUPFAM" id="SSF47413">
    <property type="entry name" value="lambda repressor-like DNA-binding domains"/>
    <property type="match status" value="1"/>
</dbReference>
<dbReference type="SMART" id="SM00530">
    <property type="entry name" value="HTH_XRE"/>
    <property type="match status" value="1"/>
</dbReference>
<dbReference type="PROSITE" id="PS50943">
    <property type="entry name" value="HTH_CROC1"/>
    <property type="match status" value="1"/>
</dbReference>
<name>A0ABW5E2A5_9BACT</name>
<accession>A0ABW5E2A5</accession>
<evidence type="ECO:0000313" key="2">
    <source>
        <dbReference type="EMBL" id="MFD2275775.1"/>
    </source>
</evidence>
<dbReference type="EMBL" id="JBHUJC010000012">
    <property type="protein sequence ID" value="MFD2275775.1"/>
    <property type="molecule type" value="Genomic_DNA"/>
</dbReference>
<reference evidence="3" key="1">
    <citation type="journal article" date="2019" name="Int. J. Syst. Evol. Microbiol.">
        <title>The Global Catalogue of Microorganisms (GCM) 10K type strain sequencing project: providing services to taxonomists for standard genome sequencing and annotation.</title>
        <authorList>
            <consortium name="The Broad Institute Genomics Platform"/>
            <consortium name="The Broad Institute Genome Sequencing Center for Infectious Disease"/>
            <person name="Wu L."/>
            <person name="Ma J."/>
        </authorList>
    </citation>
    <scope>NUCLEOTIDE SEQUENCE [LARGE SCALE GENOMIC DNA]</scope>
    <source>
        <strain evidence="3">JCM 16545</strain>
    </source>
</reference>
<keyword evidence="3" id="KW-1185">Reference proteome</keyword>